<organism evidence="1">
    <name type="scientific">Solibacter usitatus (strain Ellin6076)</name>
    <dbReference type="NCBI Taxonomy" id="234267"/>
    <lineage>
        <taxon>Bacteria</taxon>
        <taxon>Pseudomonadati</taxon>
        <taxon>Acidobacteriota</taxon>
        <taxon>Terriglobia</taxon>
        <taxon>Bryobacterales</taxon>
        <taxon>Solibacteraceae</taxon>
        <taxon>Candidatus Solibacter</taxon>
    </lineage>
</organism>
<proteinExistence type="predicted"/>
<reference evidence="1" key="1">
    <citation type="submission" date="2006-10" db="EMBL/GenBank/DDBJ databases">
        <title>Complete sequence of Solibacter usitatus Ellin6076.</title>
        <authorList>
            <consortium name="US DOE Joint Genome Institute"/>
            <person name="Copeland A."/>
            <person name="Lucas S."/>
            <person name="Lapidus A."/>
            <person name="Barry K."/>
            <person name="Detter J.C."/>
            <person name="Glavina del Rio T."/>
            <person name="Hammon N."/>
            <person name="Israni S."/>
            <person name="Dalin E."/>
            <person name="Tice H."/>
            <person name="Pitluck S."/>
            <person name="Thompson L.S."/>
            <person name="Brettin T."/>
            <person name="Bruce D."/>
            <person name="Han C."/>
            <person name="Tapia R."/>
            <person name="Gilna P."/>
            <person name="Schmutz J."/>
            <person name="Larimer F."/>
            <person name="Land M."/>
            <person name="Hauser L."/>
            <person name="Kyrpides N."/>
            <person name="Mikhailova N."/>
            <person name="Janssen P.H."/>
            <person name="Kuske C.R."/>
            <person name="Richardson P."/>
        </authorList>
    </citation>
    <scope>NUCLEOTIDE SEQUENCE</scope>
    <source>
        <strain evidence="1">Ellin6076</strain>
    </source>
</reference>
<dbReference type="eggNOG" id="COG2067">
    <property type="taxonomic scope" value="Bacteria"/>
</dbReference>
<dbReference type="KEGG" id="sus:Acid_5403"/>
<protein>
    <submittedName>
        <fullName evidence="1">Uncharacterized protein</fullName>
    </submittedName>
</protein>
<sequence length="332" mass="36403">MIRTTQPSSWMMMLPLSNVQRPIIGYDPATYEHGKTVALPGQRSVPKVKSIHGRVTKFVPLLLAARNSKSATRRVHRFFGMIKFRNFVLVFGLWSGMLASAQSGTGGDWHMSVSPYLWFPGVHGTLGAFDRDASVSASAIDLLSHFRFGLMGTAEARRGRLLFPVDVFWVRLADDKAVTRLGLAATTADVKASLFILTPKIGVRLLDEPKIKCDFLTGVRYWHLGQTLNFNRSDLSFSTGQNWVDPLVGGRIESPLSSKFVATVFGDVGGWGTGSQLEYQVGGVLGYKVNETATLQAGYRYLAVDYRGGGVRQPVFDGHLSGVVLGVTFNLK</sequence>
<evidence type="ECO:0000313" key="1">
    <source>
        <dbReference type="EMBL" id="ABJ86352.1"/>
    </source>
</evidence>
<dbReference type="EMBL" id="CP000473">
    <property type="protein sequence ID" value="ABJ86352.1"/>
    <property type="molecule type" value="Genomic_DNA"/>
</dbReference>
<dbReference type="AlphaFoldDB" id="Q01VG3"/>
<dbReference type="STRING" id="234267.Acid_5403"/>
<accession>Q01VG3</accession>
<gene>
    <name evidence="1" type="ordered locus">Acid_5403</name>
</gene>
<name>Q01VG3_SOLUE</name>
<dbReference type="InParanoid" id="Q01VG3"/>
<dbReference type="HOGENOM" id="CLU_836508_0_0_0"/>